<dbReference type="AlphaFoldDB" id="A0A1D2A6Y3"/>
<dbReference type="EMBL" id="GDKF01003917">
    <property type="protein sequence ID" value="JAT74705.1"/>
    <property type="molecule type" value="Transcribed_RNA"/>
</dbReference>
<feature type="transmembrane region" description="Helical" evidence="7">
    <location>
        <begin position="269"/>
        <end position="294"/>
    </location>
</feature>
<keyword evidence="2 7" id="KW-0812">Transmembrane</keyword>
<evidence type="ECO:0008006" key="9">
    <source>
        <dbReference type="Google" id="ProtNLM"/>
    </source>
</evidence>
<feature type="region of interest" description="Disordered" evidence="6">
    <location>
        <begin position="30"/>
        <end position="74"/>
    </location>
</feature>
<evidence type="ECO:0000256" key="6">
    <source>
        <dbReference type="SAM" id="MobiDB-lite"/>
    </source>
</evidence>
<evidence type="ECO:0000256" key="3">
    <source>
        <dbReference type="ARBA" id="ARBA00022989"/>
    </source>
</evidence>
<sequence>MACVAHASLVAPGPCGLRLGRCLRSAPARPQLRPRVHTPASSSSLPSSAPGLTPGTSGNGITSGGAPPPEPTPVRITHDVNVSAVLSPQAVYHKCADLGAYKAALPWWKIVLAGAMAGMYVSLGGMLLLTVGPNCVAMAGDNPGLARYITGAIGFPYALLTILTCGAELFTGNTAVVTAAVYEGKADLRSLAKSWICSYAGNILGAAAGVGLAVASGLLPQLTRGAAALAIYKTGAPVGVTLARAIGANWLVCIAVWQCTAAQTYGGKFIACLGPISAFVTIGLEHCIANMFFVPLGILAGADVNMRDFVLRNLIPVTLGNIFAGVVCVATLYSLLYGALGDRIMGKKPATA</sequence>
<dbReference type="InterPro" id="IPR023271">
    <property type="entry name" value="Aquaporin-like"/>
</dbReference>
<evidence type="ECO:0000256" key="1">
    <source>
        <dbReference type="ARBA" id="ARBA00004141"/>
    </source>
</evidence>
<evidence type="ECO:0000256" key="7">
    <source>
        <dbReference type="SAM" id="Phobius"/>
    </source>
</evidence>
<proteinExistence type="inferred from homology"/>
<keyword evidence="3 7" id="KW-1133">Transmembrane helix</keyword>
<dbReference type="PANTHER" id="PTHR30520:SF6">
    <property type="entry name" value="FORMATE_NITRATE FAMILY TRANSPORTER (EUROFUNG)"/>
    <property type="match status" value="1"/>
</dbReference>
<accession>A0A1D2A6Y3</accession>
<evidence type="ECO:0000313" key="8">
    <source>
        <dbReference type="EMBL" id="JAT74705.1"/>
    </source>
</evidence>
<dbReference type="Pfam" id="PF01226">
    <property type="entry name" value="Form_Nir_trans"/>
    <property type="match status" value="1"/>
</dbReference>
<dbReference type="Gene3D" id="1.20.1080.10">
    <property type="entry name" value="Glycerol uptake facilitator protein"/>
    <property type="match status" value="1"/>
</dbReference>
<evidence type="ECO:0000256" key="2">
    <source>
        <dbReference type="ARBA" id="ARBA00022692"/>
    </source>
</evidence>
<organism evidence="8">
    <name type="scientific">Auxenochlorella protothecoides</name>
    <name type="common">Green microalga</name>
    <name type="synonym">Chlorella protothecoides</name>
    <dbReference type="NCBI Taxonomy" id="3075"/>
    <lineage>
        <taxon>Eukaryota</taxon>
        <taxon>Viridiplantae</taxon>
        <taxon>Chlorophyta</taxon>
        <taxon>core chlorophytes</taxon>
        <taxon>Trebouxiophyceae</taxon>
        <taxon>Chlorellales</taxon>
        <taxon>Chlorellaceae</taxon>
        <taxon>Auxenochlorella</taxon>
    </lineage>
</organism>
<dbReference type="InterPro" id="IPR000292">
    <property type="entry name" value="For/NO2_transpt"/>
</dbReference>
<feature type="transmembrane region" description="Helical" evidence="7">
    <location>
        <begin position="314"/>
        <end position="340"/>
    </location>
</feature>
<dbReference type="GO" id="GO:0015499">
    <property type="term" value="F:formate transmembrane transporter activity"/>
    <property type="evidence" value="ECO:0007669"/>
    <property type="project" value="TreeGrafter"/>
</dbReference>
<name>A0A1D2A6Y3_AUXPR</name>
<feature type="transmembrane region" description="Helical" evidence="7">
    <location>
        <begin position="152"/>
        <end position="182"/>
    </location>
</feature>
<feature type="transmembrane region" description="Helical" evidence="7">
    <location>
        <begin position="194"/>
        <end position="218"/>
    </location>
</feature>
<dbReference type="PANTHER" id="PTHR30520">
    <property type="entry name" value="FORMATE TRANSPORTER-RELATED"/>
    <property type="match status" value="1"/>
</dbReference>
<comment type="subcellular location">
    <subcellularLocation>
        <location evidence="1">Membrane</location>
        <topology evidence="1">Multi-pass membrane protein</topology>
    </subcellularLocation>
</comment>
<feature type="transmembrane region" description="Helical" evidence="7">
    <location>
        <begin position="110"/>
        <end position="132"/>
    </location>
</feature>
<protein>
    <recommendedName>
        <fullName evidence="9">Formate transporter</fullName>
    </recommendedName>
</protein>
<dbReference type="GO" id="GO:0005886">
    <property type="term" value="C:plasma membrane"/>
    <property type="evidence" value="ECO:0007669"/>
    <property type="project" value="TreeGrafter"/>
</dbReference>
<feature type="transmembrane region" description="Helical" evidence="7">
    <location>
        <begin position="238"/>
        <end position="257"/>
    </location>
</feature>
<comment type="similarity">
    <text evidence="5">Belongs to the FNT transporter (TC 1.A.16) family.</text>
</comment>
<gene>
    <name evidence="8" type="ORF">g.3290</name>
</gene>
<evidence type="ECO:0000256" key="5">
    <source>
        <dbReference type="ARBA" id="ARBA00049660"/>
    </source>
</evidence>
<feature type="compositionally biased region" description="Low complexity" evidence="6">
    <location>
        <begin position="38"/>
        <end position="55"/>
    </location>
</feature>
<evidence type="ECO:0000256" key="4">
    <source>
        <dbReference type="ARBA" id="ARBA00023136"/>
    </source>
</evidence>
<keyword evidence="4 7" id="KW-0472">Membrane</keyword>
<reference evidence="8" key="1">
    <citation type="submission" date="2015-08" db="EMBL/GenBank/DDBJ databases">
        <authorList>
            <person name="Babu N.S."/>
            <person name="Beckwith C.J."/>
            <person name="Beseler K.G."/>
            <person name="Brison A."/>
            <person name="Carone J.V."/>
            <person name="Caskin T.P."/>
            <person name="Diamond M."/>
            <person name="Durham M.E."/>
            <person name="Foxe J.M."/>
            <person name="Go M."/>
            <person name="Henderson B.A."/>
            <person name="Jones I.B."/>
            <person name="McGettigan J.A."/>
            <person name="Micheletti S.J."/>
            <person name="Nasrallah M.E."/>
            <person name="Ortiz D."/>
            <person name="Piller C.R."/>
            <person name="Privatt S.R."/>
            <person name="Schneider S.L."/>
            <person name="Sharp S."/>
            <person name="Smith T.C."/>
            <person name="Stanton J.D."/>
            <person name="Ullery H.E."/>
            <person name="Wilson R.J."/>
            <person name="Serrano M.G."/>
            <person name="Buck G."/>
            <person name="Lee V."/>
            <person name="Wang Y."/>
            <person name="Carvalho R."/>
            <person name="Voegtly L."/>
            <person name="Shi R."/>
            <person name="Duckworth R."/>
            <person name="Johnson A."/>
            <person name="Loviza R."/>
            <person name="Walstead R."/>
            <person name="Shah Z."/>
            <person name="Kiflezghi M."/>
            <person name="Wade K."/>
            <person name="Ball S.L."/>
            <person name="Bradley K.W."/>
            <person name="Asai D.J."/>
            <person name="Bowman C.A."/>
            <person name="Russell D.A."/>
            <person name="Pope W.H."/>
            <person name="Jacobs-Sera D."/>
            <person name="Hendrix R.W."/>
            <person name="Hatfull G.F."/>
        </authorList>
    </citation>
    <scope>NUCLEOTIDE SEQUENCE</scope>
</reference>